<dbReference type="Gene3D" id="1.10.238.160">
    <property type="match status" value="1"/>
</dbReference>
<gene>
    <name evidence="1" type="ORF">SAMN05444486_102897</name>
</gene>
<dbReference type="RefSeq" id="WP_089891413.1">
    <property type="nucleotide sequence ID" value="NZ_FNPR01000002.1"/>
</dbReference>
<dbReference type="Proteomes" id="UP000199026">
    <property type="component" value="Unassembled WGS sequence"/>
</dbReference>
<dbReference type="STRING" id="576131.SAMN05444486_102897"/>
<evidence type="ECO:0000313" key="1">
    <source>
        <dbReference type="EMBL" id="SDY58457.1"/>
    </source>
</evidence>
<reference evidence="1 2" key="1">
    <citation type="submission" date="2016-10" db="EMBL/GenBank/DDBJ databases">
        <authorList>
            <person name="de Groot N.N."/>
        </authorList>
    </citation>
    <scope>NUCLEOTIDE SEQUENCE [LARGE SCALE GENOMIC DNA]</scope>
    <source>
        <strain evidence="1 2">DSM 24677</strain>
    </source>
</reference>
<name>A0A1H3L1R8_9RHOB</name>
<protein>
    <submittedName>
        <fullName evidence="1">Transcriptional regulator, AlpA family</fullName>
    </submittedName>
</protein>
<keyword evidence="2" id="KW-1185">Reference proteome</keyword>
<sequence>MSKITYIALDKVLNRVDGSKSTIYAKMGEGLFPSSIKIGDRRVVWIEHEIDAMTRAYLSCPSQEELKAIVKTLETKRLEVEVSDVR</sequence>
<dbReference type="EMBL" id="FNPR01000002">
    <property type="protein sequence ID" value="SDY58457.1"/>
    <property type="molecule type" value="Genomic_DNA"/>
</dbReference>
<dbReference type="GeneID" id="78124951"/>
<evidence type="ECO:0000313" key="2">
    <source>
        <dbReference type="Proteomes" id="UP000199026"/>
    </source>
</evidence>
<proteinExistence type="predicted"/>
<dbReference type="InterPro" id="IPR010260">
    <property type="entry name" value="AlpA"/>
</dbReference>
<dbReference type="Pfam" id="PF05930">
    <property type="entry name" value="Phage_AlpA"/>
    <property type="match status" value="1"/>
</dbReference>
<accession>A0A1H3L1R8</accession>
<dbReference type="AlphaFoldDB" id="A0A1H3L1R8"/>
<organism evidence="1 2">
    <name type="scientific">Lentibacter algarum</name>
    <dbReference type="NCBI Taxonomy" id="576131"/>
    <lineage>
        <taxon>Bacteria</taxon>
        <taxon>Pseudomonadati</taxon>
        <taxon>Pseudomonadota</taxon>
        <taxon>Alphaproteobacteria</taxon>
        <taxon>Rhodobacterales</taxon>
        <taxon>Roseobacteraceae</taxon>
        <taxon>Lentibacter</taxon>
    </lineage>
</organism>
<dbReference type="OrthoDB" id="9801242at2"/>